<gene>
    <name evidence="1" type="ORF">ILEXP_LOCUS49232</name>
</gene>
<protein>
    <submittedName>
        <fullName evidence="1">Uncharacterized protein</fullName>
    </submittedName>
</protein>
<dbReference type="Proteomes" id="UP001642360">
    <property type="component" value="Unassembled WGS sequence"/>
</dbReference>
<reference evidence="1 2" key="1">
    <citation type="submission" date="2024-02" db="EMBL/GenBank/DDBJ databases">
        <authorList>
            <person name="Vignale AGUSTIN F."/>
            <person name="Sosa J E."/>
            <person name="Modenutti C."/>
        </authorList>
    </citation>
    <scope>NUCLEOTIDE SEQUENCE [LARGE SCALE GENOMIC DNA]</scope>
</reference>
<organism evidence="1 2">
    <name type="scientific">Ilex paraguariensis</name>
    <name type="common">yerba mate</name>
    <dbReference type="NCBI Taxonomy" id="185542"/>
    <lineage>
        <taxon>Eukaryota</taxon>
        <taxon>Viridiplantae</taxon>
        <taxon>Streptophyta</taxon>
        <taxon>Embryophyta</taxon>
        <taxon>Tracheophyta</taxon>
        <taxon>Spermatophyta</taxon>
        <taxon>Magnoliopsida</taxon>
        <taxon>eudicotyledons</taxon>
        <taxon>Gunneridae</taxon>
        <taxon>Pentapetalae</taxon>
        <taxon>asterids</taxon>
        <taxon>campanulids</taxon>
        <taxon>Aquifoliales</taxon>
        <taxon>Aquifoliaceae</taxon>
        <taxon>Ilex</taxon>
    </lineage>
</organism>
<name>A0ABC8UBY8_9AQUA</name>
<evidence type="ECO:0000313" key="2">
    <source>
        <dbReference type="Proteomes" id="UP001642360"/>
    </source>
</evidence>
<dbReference type="AlphaFoldDB" id="A0ABC8UBY8"/>
<dbReference type="EMBL" id="CAUOFW020007460">
    <property type="protein sequence ID" value="CAK9179297.1"/>
    <property type="molecule type" value="Genomic_DNA"/>
</dbReference>
<keyword evidence="2" id="KW-1185">Reference proteome</keyword>
<sequence>MGKGRGTGYIWPVGWTVGWFSIWLWAGLAYGYGLVELGLVWTGIRIGSQCMDWYEDGQSVEDCLLPGPSVYGFWGCRCGLVWAVGGPVLSLVWSVSLGS</sequence>
<comment type="caution">
    <text evidence="1">The sequence shown here is derived from an EMBL/GenBank/DDBJ whole genome shotgun (WGS) entry which is preliminary data.</text>
</comment>
<evidence type="ECO:0000313" key="1">
    <source>
        <dbReference type="EMBL" id="CAK9179297.1"/>
    </source>
</evidence>
<proteinExistence type="predicted"/>
<accession>A0ABC8UBY8</accession>